<dbReference type="Gene3D" id="3.40.50.2000">
    <property type="entry name" value="Glycogen Phosphorylase B"/>
    <property type="match status" value="2"/>
</dbReference>
<feature type="domain" description="Glycosyl transferase family 1" evidence="1">
    <location>
        <begin position="178"/>
        <end position="334"/>
    </location>
</feature>
<dbReference type="CDD" id="cd03808">
    <property type="entry name" value="GT4_CapM-like"/>
    <property type="match status" value="1"/>
</dbReference>
<evidence type="ECO:0000259" key="1">
    <source>
        <dbReference type="Pfam" id="PF00534"/>
    </source>
</evidence>
<name>A0A6N8U1Z2_9STAP</name>
<dbReference type="PANTHER" id="PTHR12526:SF630">
    <property type="entry name" value="GLYCOSYLTRANSFERASE"/>
    <property type="match status" value="1"/>
</dbReference>
<protein>
    <submittedName>
        <fullName evidence="3">Glycosyltransferase</fullName>
    </submittedName>
</protein>
<organism evidence="3 4">
    <name type="scientific">Salinicoccus hispanicus</name>
    <dbReference type="NCBI Taxonomy" id="157225"/>
    <lineage>
        <taxon>Bacteria</taxon>
        <taxon>Bacillati</taxon>
        <taxon>Bacillota</taxon>
        <taxon>Bacilli</taxon>
        <taxon>Bacillales</taxon>
        <taxon>Staphylococcaceae</taxon>
        <taxon>Salinicoccus</taxon>
    </lineage>
</organism>
<reference evidence="3 4" key="1">
    <citation type="submission" date="2019-12" db="EMBL/GenBank/DDBJ databases">
        <title>Salinicoccus cyprini sp. nov., isolated from gastro-intestinal tract of mirror carp, Cyprinus carpio var. specularis, collected from Gobind Sagar Reservoir, Himachal Pradesh, India.</title>
        <authorList>
            <person name="Talwar C."/>
            <person name="Singh A.K."/>
            <person name="Lal R."/>
            <person name="Negi R.K."/>
        </authorList>
    </citation>
    <scope>NUCLEOTIDE SEQUENCE [LARGE SCALE GENOMIC DNA]</scope>
    <source>
        <strain evidence="3 4">J-82</strain>
    </source>
</reference>
<accession>A0A6N8U1Z2</accession>
<dbReference type="PANTHER" id="PTHR12526">
    <property type="entry name" value="GLYCOSYLTRANSFERASE"/>
    <property type="match status" value="1"/>
</dbReference>
<dbReference type="EMBL" id="WUUK01000002">
    <property type="protein sequence ID" value="MXQ50966.1"/>
    <property type="molecule type" value="Genomic_DNA"/>
</dbReference>
<comment type="caution">
    <text evidence="3">The sequence shown here is derived from an EMBL/GenBank/DDBJ whole genome shotgun (WGS) entry which is preliminary data.</text>
</comment>
<dbReference type="InterPro" id="IPR028098">
    <property type="entry name" value="Glyco_trans_4-like_N"/>
</dbReference>
<evidence type="ECO:0000259" key="2">
    <source>
        <dbReference type="Pfam" id="PF13477"/>
    </source>
</evidence>
<dbReference type="AlphaFoldDB" id="A0A6N8U1Z2"/>
<dbReference type="Pfam" id="PF00534">
    <property type="entry name" value="Glycos_transf_1"/>
    <property type="match status" value="1"/>
</dbReference>
<dbReference type="OrthoDB" id="570545at2"/>
<dbReference type="Proteomes" id="UP000436284">
    <property type="component" value="Unassembled WGS sequence"/>
</dbReference>
<dbReference type="RefSeq" id="WP_160654566.1">
    <property type="nucleotide sequence ID" value="NZ_JBHRWU010000001.1"/>
</dbReference>
<proteinExistence type="predicted"/>
<feature type="domain" description="Glycosyltransferase subfamily 4-like N-terminal" evidence="2">
    <location>
        <begin position="12"/>
        <end position="141"/>
    </location>
</feature>
<gene>
    <name evidence="3" type="ORF">GQ671_06750</name>
</gene>
<dbReference type="SUPFAM" id="SSF53756">
    <property type="entry name" value="UDP-Glycosyltransferase/glycogen phosphorylase"/>
    <property type="match status" value="1"/>
</dbReference>
<sequence>MVNHDVVIYNFRLEIVKAFISEGYQVYISSPYGERIDELVKLGCIYIKTEVNRHGKNMFQELALMKHYRTILKDVRPDVVLTYTIKPNIYGGFVASMLKIPYIANITGLGTAVEEKGLMQRLTVLLYKIAFRKIDTIYFQNRVNQLFFENQNIYPETHKMLPGSGVNLNHFKLQEYPQKESIEFVFISRIMKSKGIEEYLAAAKHIRNKYPQSVFHILGFCEEDYEARLKQLHNEGIVKYHGMQRDIRPFLEKVHCTVHPSFYPEGLSNVLLESAACGRPLITTDRPGCREVVEEGYNGYLVETRNITALIEAIERFIDLSYEKKVKLGENSRKKVESEYDRTIVVNSYLAQISRIGEEV</sequence>
<evidence type="ECO:0000313" key="4">
    <source>
        <dbReference type="Proteomes" id="UP000436284"/>
    </source>
</evidence>
<dbReference type="Pfam" id="PF13477">
    <property type="entry name" value="Glyco_trans_4_2"/>
    <property type="match status" value="1"/>
</dbReference>
<keyword evidence="3" id="KW-0808">Transferase</keyword>
<keyword evidence="4" id="KW-1185">Reference proteome</keyword>
<dbReference type="GO" id="GO:0016757">
    <property type="term" value="F:glycosyltransferase activity"/>
    <property type="evidence" value="ECO:0007669"/>
    <property type="project" value="InterPro"/>
</dbReference>
<evidence type="ECO:0000313" key="3">
    <source>
        <dbReference type="EMBL" id="MXQ50966.1"/>
    </source>
</evidence>
<dbReference type="InterPro" id="IPR001296">
    <property type="entry name" value="Glyco_trans_1"/>
</dbReference>